<dbReference type="Proteomes" id="UP001597267">
    <property type="component" value="Unassembled WGS sequence"/>
</dbReference>
<dbReference type="EMBL" id="JBHTOP010000022">
    <property type="protein sequence ID" value="MFD1671979.1"/>
    <property type="molecule type" value="Genomic_DNA"/>
</dbReference>
<reference evidence="2" key="1">
    <citation type="journal article" date="2019" name="Int. J. Syst. Evol. Microbiol.">
        <title>The Global Catalogue of Microorganisms (GCM) 10K type strain sequencing project: providing services to taxonomists for standard genome sequencing and annotation.</title>
        <authorList>
            <consortium name="The Broad Institute Genomics Platform"/>
            <consortium name="The Broad Institute Genome Sequencing Center for Infectious Disease"/>
            <person name="Wu L."/>
            <person name="Ma J."/>
        </authorList>
    </citation>
    <scope>NUCLEOTIDE SEQUENCE [LARGE SCALE GENOMIC DNA]</scope>
    <source>
        <strain evidence="2">CCM 8896</strain>
    </source>
</reference>
<gene>
    <name evidence="1" type="ORF">ACFQ5M_07725</name>
</gene>
<evidence type="ECO:0000313" key="2">
    <source>
        <dbReference type="Proteomes" id="UP001597267"/>
    </source>
</evidence>
<dbReference type="RefSeq" id="WP_125715117.1">
    <property type="nucleotide sequence ID" value="NZ_JBHTOP010000022.1"/>
</dbReference>
<evidence type="ECO:0008006" key="3">
    <source>
        <dbReference type="Google" id="ProtNLM"/>
    </source>
</evidence>
<proteinExistence type="predicted"/>
<protein>
    <recommendedName>
        <fullName evidence="3">Cell surface protein</fullName>
    </recommendedName>
</protein>
<evidence type="ECO:0000313" key="1">
    <source>
        <dbReference type="EMBL" id="MFD1671979.1"/>
    </source>
</evidence>
<dbReference type="InterPro" id="IPR013320">
    <property type="entry name" value="ConA-like_dom_sf"/>
</dbReference>
<accession>A0ABW4J8J0</accession>
<keyword evidence="2" id="KW-1185">Reference proteome</keyword>
<name>A0ABW4J8J0_9LACO</name>
<comment type="caution">
    <text evidence="1">The sequence shown here is derived from an EMBL/GenBank/DDBJ whole genome shotgun (WGS) entry which is preliminary data.</text>
</comment>
<sequence>MKRFRLKLMGLVMSCLLVGLAIVISPKLIQGASITQALESAPQGLYFKDSDLFRLAQFPSVSGQATNSGEIIHDADKEVSVIKITDAVKNQLSAVWSNPSVNNYVDLSKKQTMTMWIYSGSQKNPGDGMAFVLQNDRHGMSAISQNSSGVAQAGQTLGVWASDTNGSVGSTADLATTAIQNSWAIEFDSYINNANPGYQELTSDASPNSSYDTGISLRHIADGFPAKGATYNQKSTGLWPLRRFFYTMNHTNLQTIPASSTIMNGGRWVHLTVVWDPTTSKVTYNVDDKDAATGESQSGIGNRSTTLSKSDFGLGTNENNLLWGFTGSTGESVSQSMVIFESIPSMVQASAVTSITNQSQGNQVLTSKNKTVNAGDQLAFDYDLTYDSGSDLWYDNDATIELPENMIYTGGKIIYTNVYNGNTTTDTIDASELTGSTFTRTLRDLGPISGQNFSTAKIQLYGRAINNTTSSVTVDDTHANFSGPTNILDTTLQDFIVTAAPALSITSDTTDITLDEGEGTTITGTATYADGSTVDNATTKVHANLNGTDLDSATLLTTDAAGHFQINLTAQQLTQRTNTLTFYVEDNNENKSNELTATITLKGTLHVAAGDNVSFKSIQSRPTTQIVQRQDDWNVQVLDSRGKDSTWTLQVQETKPLTGLTSGAILDNGMVYVNAAGQQYDLNTPQTIDSETTSSDLLEVTNVSQKWTNDSGILLSVHPQTNADKYEGQLTWSVIDSI</sequence>
<organism evidence="1 2">
    <name type="scientific">Agrilactobacillus yilanensis</name>
    <dbReference type="NCBI Taxonomy" id="2485997"/>
    <lineage>
        <taxon>Bacteria</taxon>
        <taxon>Bacillati</taxon>
        <taxon>Bacillota</taxon>
        <taxon>Bacilli</taxon>
        <taxon>Lactobacillales</taxon>
        <taxon>Lactobacillaceae</taxon>
        <taxon>Agrilactobacillus</taxon>
    </lineage>
</organism>
<dbReference type="Gene3D" id="2.60.120.200">
    <property type="match status" value="1"/>
</dbReference>
<dbReference type="SUPFAM" id="SSF49899">
    <property type="entry name" value="Concanavalin A-like lectins/glucanases"/>
    <property type="match status" value="1"/>
</dbReference>